<dbReference type="InterPro" id="IPR019667">
    <property type="entry name" value="Uncharacterised_YbaK"/>
</dbReference>
<protein>
    <submittedName>
        <fullName evidence="1">Alternate gene name ybxH</fullName>
    </submittedName>
</protein>
<evidence type="ECO:0000313" key="1">
    <source>
        <dbReference type="EMBL" id="GAM14606.1"/>
    </source>
</evidence>
<dbReference type="EMBL" id="BASE01000062">
    <property type="protein sequence ID" value="GAM14606.1"/>
    <property type="molecule type" value="Genomic_DNA"/>
</dbReference>
<dbReference type="AlphaFoldDB" id="A0A0A8X8W2"/>
<reference evidence="1 2" key="1">
    <citation type="submission" date="2013-06" db="EMBL/GenBank/DDBJ databases">
        <title>Whole genome shotgun sequence of Bacillus selenatarsenatis SF-1.</title>
        <authorList>
            <person name="Kuroda M."/>
            <person name="Sei K."/>
            <person name="Yamashita M."/>
            <person name="Ike M."/>
        </authorList>
    </citation>
    <scope>NUCLEOTIDE SEQUENCE [LARGE SCALE GENOMIC DNA]</scope>
    <source>
        <strain evidence="1 2">SF-1</strain>
    </source>
</reference>
<proteinExistence type="predicted"/>
<dbReference type="Proteomes" id="UP000031014">
    <property type="component" value="Unassembled WGS sequence"/>
</dbReference>
<comment type="caution">
    <text evidence="1">The sequence shown here is derived from an EMBL/GenBank/DDBJ whole genome shotgun (WGS) entry which is preliminary data.</text>
</comment>
<accession>A0A0A8X8W2</accession>
<keyword evidence="2" id="KW-1185">Reference proteome</keyword>
<dbReference type="STRING" id="1321606.SAMD00020551_2758"/>
<organism evidence="1 2">
    <name type="scientific">Mesobacillus selenatarsenatis (strain DSM 18680 / JCM 14380 / FERM P-15431 / SF-1)</name>
    <dbReference type="NCBI Taxonomy" id="1321606"/>
    <lineage>
        <taxon>Bacteria</taxon>
        <taxon>Bacillati</taxon>
        <taxon>Bacillota</taxon>
        <taxon>Bacilli</taxon>
        <taxon>Bacillales</taxon>
        <taxon>Bacillaceae</taxon>
        <taxon>Mesobacillus</taxon>
    </lineage>
</organism>
<dbReference type="Pfam" id="PF10730">
    <property type="entry name" value="DUF2521"/>
    <property type="match status" value="1"/>
</dbReference>
<dbReference type="RefSeq" id="WP_041966344.1">
    <property type="nucleotide sequence ID" value="NZ_BASE01000062.1"/>
</dbReference>
<sequence>MNVVTTFVDKRKQKQVKYERAMLRELSINILQGRVKQYFGSSRLTSNLIMNSGIEEACYDVAIEAYLLGAKFSRFGYFGEPIEAVKPRCEKEERHLIDTLYNFFLFWGKGEEGVGSEELYYLCEQYVDSWWREGFMKGEKKYKMRLH</sequence>
<name>A0A0A8X8W2_MESS1</name>
<dbReference type="OrthoDB" id="2915109at2"/>
<gene>
    <name evidence="1" type="ORF">SAMD00020551_2758</name>
</gene>
<evidence type="ECO:0000313" key="2">
    <source>
        <dbReference type="Proteomes" id="UP000031014"/>
    </source>
</evidence>